<evidence type="ECO:0000313" key="2">
    <source>
        <dbReference type="EMBL" id="SPP66127.1"/>
    </source>
</evidence>
<dbReference type="EMBL" id="OUNR01000018">
    <property type="protein sequence ID" value="SPP66127.1"/>
    <property type="molecule type" value="Genomic_DNA"/>
</dbReference>
<gene>
    <name evidence="2" type="ORF">NITLEN_50167</name>
</gene>
<evidence type="ECO:0000313" key="3">
    <source>
        <dbReference type="Proteomes" id="UP000248168"/>
    </source>
</evidence>
<keyword evidence="3" id="KW-1185">Reference proteome</keyword>
<reference evidence="3" key="1">
    <citation type="submission" date="2018-04" db="EMBL/GenBank/DDBJ databases">
        <authorList>
            <person name="Lucker S."/>
            <person name="Sakoula D."/>
        </authorList>
    </citation>
    <scope>NUCLEOTIDE SEQUENCE [LARGE SCALE GENOMIC DNA]</scope>
</reference>
<evidence type="ECO:0000256" key="1">
    <source>
        <dbReference type="SAM" id="MobiDB-lite"/>
    </source>
</evidence>
<evidence type="ECO:0008006" key="4">
    <source>
        <dbReference type="Google" id="ProtNLM"/>
    </source>
</evidence>
<dbReference type="AlphaFoldDB" id="A0A330LA04"/>
<dbReference type="Proteomes" id="UP000248168">
    <property type="component" value="Unassembled WGS sequence"/>
</dbReference>
<protein>
    <recommendedName>
        <fullName evidence="4">3-keto-disaccharide hydrolase domain-containing protein</fullName>
    </recommendedName>
</protein>
<name>A0A330LA04_9BACT</name>
<dbReference type="Gene3D" id="2.60.120.200">
    <property type="match status" value="1"/>
</dbReference>
<organism evidence="2 3">
    <name type="scientific">Nitrospira lenta</name>
    <dbReference type="NCBI Taxonomy" id="1436998"/>
    <lineage>
        <taxon>Bacteria</taxon>
        <taxon>Pseudomonadati</taxon>
        <taxon>Nitrospirota</taxon>
        <taxon>Nitrospiria</taxon>
        <taxon>Nitrospirales</taxon>
        <taxon>Nitrospiraceae</taxon>
        <taxon>Nitrospira</taxon>
    </lineage>
</organism>
<sequence length="267" mass="29219">MIAYKLPSPSNLRITGLTVLLAGLILGHPIISYSAVFWDDEMESGNTGYNLISGAMSFDTSVKFSGNGSVRLDYPSVCYPDSSAQNNCGGYMDRTFTPTGTFYRRFYIRLSSGFTVSDVFTKLMRSDTNGQTSNWWTLGCCGSKQLEVHDQNVPVGTTSVYYANFTMSDATWYCVETYEQLNTPGIANGVQQAWVNGTQVLNQTGIPFRASGDNALYYNNRLYRQTGLGSIWFDRVAVGDTRIGCSGTPPPSNDTTPPATPSGFTAR</sequence>
<accession>A0A330LA04</accession>
<proteinExistence type="predicted"/>
<dbReference type="InParanoid" id="A0A330LA04"/>
<feature type="region of interest" description="Disordered" evidence="1">
    <location>
        <begin position="243"/>
        <end position="267"/>
    </location>
</feature>